<evidence type="ECO:0000256" key="1">
    <source>
        <dbReference type="ARBA" id="ARBA00004141"/>
    </source>
</evidence>
<evidence type="ECO:0008006" key="8">
    <source>
        <dbReference type="Google" id="ProtNLM"/>
    </source>
</evidence>
<accession>A0A0H2MIT5</accession>
<comment type="subcellular location">
    <subcellularLocation>
        <location evidence="1">Membrane</location>
        <topology evidence="1">Multi-pass membrane protein</topology>
    </subcellularLocation>
</comment>
<feature type="transmembrane region" description="Helical" evidence="5">
    <location>
        <begin position="70"/>
        <end position="96"/>
    </location>
</feature>
<evidence type="ECO:0000256" key="2">
    <source>
        <dbReference type="ARBA" id="ARBA00022692"/>
    </source>
</evidence>
<dbReference type="AlphaFoldDB" id="A0A0H2MIT5"/>
<dbReference type="InterPro" id="IPR059112">
    <property type="entry name" value="CysZ/EI24"/>
</dbReference>
<feature type="transmembrane region" description="Helical" evidence="5">
    <location>
        <begin position="20"/>
        <end position="39"/>
    </location>
</feature>
<evidence type="ECO:0000256" key="4">
    <source>
        <dbReference type="ARBA" id="ARBA00023136"/>
    </source>
</evidence>
<dbReference type="STRING" id="1489064.WH96_09195"/>
<dbReference type="Pfam" id="PF07264">
    <property type="entry name" value="EI24"/>
    <property type="match status" value="1"/>
</dbReference>
<dbReference type="OrthoDB" id="5421146at2"/>
<protein>
    <recommendedName>
        <fullName evidence="8">CysZ-like protein</fullName>
    </recommendedName>
</protein>
<gene>
    <name evidence="6" type="ORF">WH96_09195</name>
</gene>
<feature type="transmembrane region" description="Helical" evidence="5">
    <location>
        <begin position="134"/>
        <end position="157"/>
    </location>
</feature>
<name>A0A0H2MIT5_9PROT</name>
<keyword evidence="7" id="KW-1185">Reference proteome</keyword>
<sequence>MFSDLSKAFGQTGDPAFRKVFFISTAISLVIFALLWGLAGYGVSFLDGMIAGWAESDGWITSVLVTVAEAISWIGVAFLSIMLFPSVMLIIIPFFLEDIAKAVEAKFYPELGEGRQPPVGETILGSIQFVGVTLLVNIIALPLYFIPLVNLFAFYLINGYLLGREYFEMVAQRRLVLGEAKLLRKQFSGRVIIAGFFLAFLLTVPILNIAMPIWATAFMLHRFERIRRDAM</sequence>
<comment type="caution">
    <text evidence="6">The sequence shown here is derived from an EMBL/GenBank/DDBJ whole genome shotgun (WGS) entry which is preliminary data.</text>
</comment>
<evidence type="ECO:0000256" key="3">
    <source>
        <dbReference type="ARBA" id="ARBA00022989"/>
    </source>
</evidence>
<keyword evidence="4 5" id="KW-0472">Membrane</keyword>
<keyword evidence="3 5" id="KW-1133">Transmembrane helix</keyword>
<evidence type="ECO:0000313" key="6">
    <source>
        <dbReference type="EMBL" id="KLN60667.1"/>
    </source>
</evidence>
<proteinExistence type="predicted"/>
<dbReference type="EMBL" id="LAQL01000006">
    <property type="protein sequence ID" value="KLN60667.1"/>
    <property type="molecule type" value="Genomic_DNA"/>
</dbReference>
<evidence type="ECO:0000313" key="7">
    <source>
        <dbReference type="Proteomes" id="UP000035444"/>
    </source>
</evidence>
<organism evidence="6 7">
    <name type="scientific">Kiloniella spongiae</name>
    <dbReference type="NCBI Taxonomy" id="1489064"/>
    <lineage>
        <taxon>Bacteria</taxon>
        <taxon>Pseudomonadati</taxon>
        <taxon>Pseudomonadota</taxon>
        <taxon>Alphaproteobacteria</taxon>
        <taxon>Rhodospirillales</taxon>
        <taxon>Kiloniellaceae</taxon>
        <taxon>Kiloniella</taxon>
    </lineage>
</organism>
<keyword evidence="2 5" id="KW-0812">Transmembrane</keyword>
<feature type="transmembrane region" description="Helical" evidence="5">
    <location>
        <begin position="191"/>
        <end position="220"/>
    </location>
</feature>
<dbReference type="Proteomes" id="UP000035444">
    <property type="component" value="Unassembled WGS sequence"/>
</dbReference>
<reference evidence="6 7" key="1">
    <citation type="submission" date="2015-03" db="EMBL/GenBank/DDBJ databases">
        <title>Genome Sequence of Kiloniella spongiae MEBiC09566, isolated from a marine sponge.</title>
        <authorList>
            <person name="Shao Z."/>
            <person name="Wang L."/>
            <person name="Li X."/>
        </authorList>
    </citation>
    <scope>NUCLEOTIDE SEQUENCE [LARGE SCALE GENOMIC DNA]</scope>
    <source>
        <strain evidence="6 7">MEBiC09566</strain>
    </source>
</reference>
<evidence type="ECO:0000256" key="5">
    <source>
        <dbReference type="SAM" id="Phobius"/>
    </source>
</evidence>
<dbReference type="RefSeq" id="WP_047763883.1">
    <property type="nucleotide sequence ID" value="NZ_LAQL01000006.1"/>
</dbReference>